<reference evidence="2 3" key="1">
    <citation type="submission" date="2019-06" db="EMBL/GenBank/DDBJ databases">
        <title>Genomic Encyclopedia of Type Strains, Phase IV (KMG-V): Genome sequencing to study the core and pangenomes of soil and plant-associated prokaryotes.</title>
        <authorList>
            <person name="Whitman W."/>
        </authorList>
    </citation>
    <scope>NUCLEOTIDE SEQUENCE [LARGE SCALE GENOMIC DNA]</scope>
    <source>
        <strain evidence="2 3">BR 10556</strain>
    </source>
</reference>
<protein>
    <submittedName>
        <fullName evidence="2">Uncharacterized protein</fullName>
    </submittedName>
</protein>
<feature type="compositionally biased region" description="Basic and acidic residues" evidence="1">
    <location>
        <begin position="16"/>
        <end position="35"/>
    </location>
</feature>
<gene>
    <name evidence="2" type="ORF">FBZ95_1011059</name>
</gene>
<dbReference type="EMBL" id="VITW01000001">
    <property type="protein sequence ID" value="TWB84614.1"/>
    <property type="molecule type" value="Genomic_DNA"/>
</dbReference>
<keyword evidence="3" id="KW-1185">Reference proteome</keyword>
<dbReference type="Proteomes" id="UP000315914">
    <property type="component" value="Unassembled WGS sequence"/>
</dbReference>
<comment type="caution">
    <text evidence="2">The sequence shown here is derived from an EMBL/GenBank/DDBJ whole genome shotgun (WGS) entry which is preliminary data.</text>
</comment>
<evidence type="ECO:0000313" key="2">
    <source>
        <dbReference type="EMBL" id="TWB84614.1"/>
    </source>
</evidence>
<accession>A0A560KRC4</accession>
<feature type="region of interest" description="Disordered" evidence="1">
    <location>
        <begin position="1"/>
        <end position="54"/>
    </location>
</feature>
<dbReference type="AlphaFoldDB" id="A0A560KRC4"/>
<proteinExistence type="predicted"/>
<name>A0A560KRC4_9BRAD</name>
<evidence type="ECO:0000313" key="3">
    <source>
        <dbReference type="Proteomes" id="UP000315914"/>
    </source>
</evidence>
<feature type="compositionally biased region" description="Polar residues" evidence="1">
    <location>
        <begin position="36"/>
        <end position="47"/>
    </location>
</feature>
<evidence type="ECO:0000256" key="1">
    <source>
        <dbReference type="SAM" id="MobiDB-lite"/>
    </source>
</evidence>
<organism evidence="2 3">
    <name type="scientific">Bradyrhizobium sacchari</name>
    <dbReference type="NCBI Taxonomy" id="1399419"/>
    <lineage>
        <taxon>Bacteria</taxon>
        <taxon>Pseudomonadati</taxon>
        <taxon>Pseudomonadota</taxon>
        <taxon>Alphaproteobacteria</taxon>
        <taxon>Hyphomicrobiales</taxon>
        <taxon>Nitrobacteraceae</taxon>
        <taxon>Bradyrhizobium</taxon>
    </lineage>
</organism>
<sequence>MIGVLSENRVRPNVPRSERYESDSGREQPRDEPKKSANNHQSVSIGSPSRGVLRLDFKNMLPPLRDNGNVNNRPLQQVFFVHRA</sequence>